<organism evidence="1 2">
    <name type="scientific">Pneumocystis oryctolagi</name>
    <dbReference type="NCBI Taxonomy" id="42067"/>
    <lineage>
        <taxon>Eukaryota</taxon>
        <taxon>Fungi</taxon>
        <taxon>Dikarya</taxon>
        <taxon>Ascomycota</taxon>
        <taxon>Taphrinomycotina</taxon>
        <taxon>Pneumocystomycetes</taxon>
        <taxon>Pneumocystaceae</taxon>
        <taxon>Pneumocystis</taxon>
    </lineage>
</organism>
<dbReference type="EMBL" id="JABTEG010000001">
    <property type="protein sequence ID" value="KAG4306379.1"/>
    <property type="molecule type" value="Genomic_DNA"/>
</dbReference>
<name>A0ACB7CJG9_9ASCO</name>
<comment type="caution">
    <text evidence="1">The sequence shown here is derived from an EMBL/GenBank/DDBJ whole genome shotgun (WGS) entry which is preliminary data.</text>
</comment>
<sequence length="189" mass="22068">MCVGEAEKANFFFRLCIQKEFFQLKEIEKKGYQEKKIVLQSVKEVLQSLVEDGIVKTDKIGTTHYFWSFPSEARQSRQQRMAAMEKQLEALRVEAQVLQQQISRETTQREDSVGEWPLRASLLKHVAEKEKKHLEIVKDLERYHDSDPVVIEAKDNVLILQSYCVNELMVQKELLASQFDIPEDLDNIP</sequence>
<reference evidence="1 2" key="1">
    <citation type="journal article" date="2021" name="Commun. Biol.">
        <title>Genomic insights into the host specific adaptation of the Pneumocystis genus.</title>
        <authorList>
            <person name="Cisse O.H."/>
            <person name="Ma L."/>
            <person name="Dekker J.P."/>
            <person name="Khil P.P."/>
            <person name="Youn J.-H."/>
            <person name="Brenchley J.M."/>
            <person name="Blair R."/>
            <person name="Pahar B."/>
            <person name="Chabe M."/>
            <person name="Van Rompay K.K.A."/>
            <person name="Keesler R."/>
            <person name="Sukura A."/>
            <person name="Hirsch V."/>
            <person name="Kutty G."/>
            <person name="Liu Y."/>
            <person name="Peng L."/>
            <person name="Chen J."/>
            <person name="Song J."/>
            <person name="Weissenbacher-Lang C."/>
            <person name="Xu J."/>
            <person name="Upham N.S."/>
            <person name="Stajich J.E."/>
            <person name="Cuomo C.A."/>
            <person name="Cushion M.T."/>
            <person name="Kovacs J.A."/>
        </authorList>
    </citation>
    <scope>NUCLEOTIDE SEQUENCE [LARGE SCALE GENOMIC DNA]</scope>
    <source>
        <strain evidence="1 2">RABM</strain>
    </source>
</reference>
<accession>A0ACB7CJG9</accession>
<evidence type="ECO:0000313" key="2">
    <source>
        <dbReference type="Proteomes" id="UP000768646"/>
    </source>
</evidence>
<gene>
    <name evidence="1" type="ORF">PORY_000367</name>
</gene>
<keyword evidence="2" id="KW-1185">Reference proteome</keyword>
<evidence type="ECO:0000313" key="1">
    <source>
        <dbReference type="EMBL" id="KAG4306379.1"/>
    </source>
</evidence>
<dbReference type="Proteomes" id="UP000768646">
    <property type="component" value="Unassembled WGS sequence"/>
</dbReference>
<protein>
    <submittedName>
        <fullName evidence="1">Uncharacterized protein</fullName>
    </submittedName>
</protein>
<proteinExistence type="predicted"/>